<evidence type="ECO:0000313" key="6">
    <source>
        <dbReference type="EMBL" id="QXN88908.1"/>
    </source>
</evidence>
<evidence type="ECO:0000313" key="7">
    <source>
        <dbReference type="Proteomes" id="UP000694257"/>
    </source>
</evidence>
<dbReference type="Proteomes" id="UP000694257">
    <property type="component" value="Chromosome"/>
</dbReference>
<keyword evidence="2 4" id="KW-0808">Transferase</keyword>
<gene>
    <name evidence="6" type="primary">erm</name>
    <name evidence="6" type="ORF">KV110_25405</name>
</gene>
<dbReference type="PROSITE" id="PS51689">
    <property type="entry name" value="SAM_RNA_A_N6_MT"/>
    <property type="match status" value="1"/>
</dbReference>
<proteinExistence type="inferred from homology"/>
<sequence>MSRNPSLPRARDSRAGTRQRLSQNFLIDVGAARLIVRSSGVTAADLVLEIGPGDGMLTRQLLGAAGRILAYEKDGYYAERLRRRYAGNDRIMLFHRDFRTVRVPDEPFAVVANVPFAVTTDVVRWCLAARQLTSATLLTQLEFARKHSGDYGRWTKLTVTHWPTVATTLGTRIGRHSFRPVPSVDTALLRLHRRPHPLLPHSALDDYRRVVKLGFRGVGGSLASSLRTQFPARTVRAACTAAGIMQDEPVGFVHPDRWMTLYRVLRIGHRQGNAPRYTNVSDTFMYQTRKEAM</sequence>
<keyword evidence="3 4" id="KW-0949">S-adenosyl-L-methionine</keyword>
<feature type="binding site" evidence="4">
    <location>
        <position position="97"/>
    </location>
    <ligand>
        <name>S-adenosyl-L-methionine</name>
        <dbReference type="ChEBI" id="CHEBI:59789"/>
    </ligand>
</feature>
<dbReference type="RefSeq" id="WP_218469791.1">
    <property type="nucleotide sequence ID" value="NZ_BAABJN010000003.1"/>
</dbReference>
<organism evidence="6 7">
    <name type="scientific">Nocardia iowensis</name>
    <dbReference type="NCBI Taxonomy" id="204891"/>
    <lineage>
        <taxon>Bacteria</taxon>
        <taxon>Bacillati</taxon>
        <taxon>Actinomycetota</taxon>
        <taxon>Actinomycetes</taxon>
        <taxon>Mycobacteriales</taxon>
        <taxon>Nocardiaceae</taxon>
        <taxon>Nocardia</taxon>
    </lineage>
</organism>
<reference evidence="6 7" key="1">
    <citation type="submission" date="2021-07" db="EMBL/GenBank/DDBJ databases">
        <title>Whole Genome Sequence of Nocardia Iowensis.</title>
        <authorList>
            <person name="Lamm A."/>
            <person name="Collins-Fairclough A.M."/>
            <person name="Bunk B."/>
            <person name="Sproer C."/>
        </authorList>
    </citation>
    <scope>NUCLEOTIDE SEQUENCE [LARGE SCALE GENOMIC DNA]</scope>
    <source>
        <strain evidence="6 7">NRRL 5646</strain>
    </source>
</reference>
<keyword evidence="7" id="KW-1185">Reference proteome</keyword>
<dbReference type="InterPro" id="IPR001737">
    <property type="entry name" value="KsgA/Erm"/>
</dbReference>
<dbReference type="PANTHER" id="PTHR11727">
    <property type="entry name" value="DIMETHYLADENOSINE TRANSFERASE"/>
    <property type="match status" value="1"/>
</dbReference>
<dbReference type="GO" id="GO:0032259">
    <property type="term" value="P:methylation"/>
    <property type="evidence" value="ECO:0007669"/>
    <property type="project" value="UniProtKB-KW"/>
</dbReference>
<keyword evidence="4" id="KW-0694">RNA-binding</keyword>
<feature type="domain" description="Ribosomal RNA adenine methylase transferase N-terminal" evidence="5">
    <location>
        <begin position="31"/>
        <end position="195"/>
    </location>
</feature>
<dbReference type="SMART" id="SM00650">
    <property type="entry name" value="rADc"/>
    <property type="match status" value="1"/>
</dbReference>
<evidence type="ECO:0000259" key="5">
    <source>
        <dbReference type="SMART" id="SM00650"/>
    </source>
</evidence>
<evidence type="ECO:0000256" key="1">
    <source>
        <dbReference type="ARBA" id="ARBA00022603"/>
    </source>
</evidence>
<feature type="binding site" evidence="4">
    <location>
        <position position="72"/>
    </location>
    <ligand>
        <name>S-adenosyl-L-methionine</name>
        <dbReference type="ChEBI" id="CHEBI:59789"/>
    </ligand>
</feature>
<dbReference type="InterPro" id="IPR020596">
    <property type="entry name" value="rRNA_Ade_Mease_Trfase_CS"/>
</dbReference>
<dbReference type="PANTHER" id="PTHR11727:SF7">
    <property type="entry name" value="DIMETHYLADENOSINE TRANSFERASE-RELATED"/>
    <property type="match status" value="1"/>
</dbReference>
<dbReference type="CDD" id="cd02440">
    <property type="entry name" value="AdoMet_MTases"/>
    <property type="match status" value="1"/>
</dbReference>
<comment type="similarity">
    <text evidence="4">Belongs to the class I-like SAM-binding methyltransferase superfamily. rRNA adenine N(6)-methyltransferase family.</text>
</comment>
<evidence type="ECO:0000256" key="4">
    <source>
        <dbReference type="PROSITE-ProRule" id="PRU01026"/>
    </source>
</evidence>
<dbReference type="EMBL" id="CP078145">
    <property type="protein sequence ID" value="QXN88908.1"/>
    <property type="molecule type" value="Genomic_DNA"/>
</dbReference>
<feature type="binding site" evidence="4">
    <location>
        <position position="24"/>
    </location>
    <ligand>
        <name>S-adenosyl-L-methionine</name>
        <dbReference type="ChEBI" id="CHEBI:59789"/>
    </ligand>
</feature>
<dbReference type="GO" id="GO:0008168">
    <property type="term" value="F:methyltransferase activity"/>
    <property type="evidence" value="ECO:0007669"/>
    <property type="project" value="UniProtKB-KW"/>
</dbReference>
<keyword evidence="1 4" id="KW-0489">Methyltransferase</keyword>
<dbReference type="InterPro" id="IPR020598">
    <property type="entry name" value="rRNA_Ade_methylase_Trfase_N"/>
</dbReference>
<accession>A0ABX8RH13</accession>
<name>A0ABX8RH13_NOCIO</name>
<feature type="binding site" evidence="4">
    <location>
        <position position="51"/>
    </location>
    <ligand>
        <name>S-adenosyl-L-methionine</name>
        <dbReference type="ChEBI" id="CHEBI:59789"/>
    </ligand>
</feature>
<feature type="binding site" evidence="4">
    <location>
        <position position="26"/>
    </location>
    <ligand>
        <name>S-adenosyl-L-methionine</name>
        <dbReference type="ChEBI" id="CHEBI:59789"/>
    </ligand>
</feature>
<dbReference type="PROSITE" id="PS01131">
    <property type="entry name" value="RRNA_A_DIMETH"/>
    <property type="match status" value="1"/>
</dbReference>
<dbReference type="Pfam" id="PF00398">
    <property type="entry name" value="RrnaAD"/>
    <property type="match status" value="1"/>
</dbReference>
<evidence type="ECO:0000256" key="3">
    <source>
        <dbReference type="ARBA" id="ARBA00022691"/>
    </source>
</evidence>
<dbReference type="NCBIfam" id="NF000499">
    <property type="entry name" value="Erm23S_rRNA_broad"/>
    <property type="match status" value="1"/>
</dbReference>
<protein>
    <submittedName>
        <fullName evidence="6">23S ribosomal RNA methyltransferase Erm</fullName>
    </submittedName>
</protein>
<evidence type="ECO:0000256" key="2">
    <source>
        <dbReference type="ARBA" id="ARBA00022679"/>
    </source>
</evidence>
<feature type="binding site" evidence="4">
    <location>
        <position position="113"/>
    </location>
    <ligand>
        <name>S-adenosyl-L-methionine</name>
        <dbReference type="ChEBI" id="CHEBI:59789"/>
    </ligand>
</feature>